<dbReference type="InterPro" id="IPR055308">
    <property type="entry name" value="TEX47-like"/>
</dbReference>
<proteinExistence type="predicted"/>
<dbReference type="AlphaFoldDB" id="A0A6P3Y211"/>
<accession>A0A6P3Y211</accession>
<gene>
    <name evidence="2" type="primary">LOC106749427</name>
</gene>
<dbReference type="PANTHER" id="PTHR34035">
    <property type="entry name" value="TESTIS-EXPRESSED PROTEIN 47"/>
    <property type="match status" value="1"/>
</dbReference>
<keyword evidence="1" id="KW-1185">Reference proteome</keyword>
<dbReference type="Pfam" id="PF24787">
    <property type="entry name" value="TEX47"/>
    <property type="match status" value="1"/>
</dbReference>
<dbReference type="RefSeq" id="XP_014484342.1">
    <property type="nucleotide sequence ID" value="XM_014628856.1"/>
</dbReference>
<name>A0A6P3Y211_DINQU</name>
<dbReference type="PANTHER" id="PTHR34035:SF1">
    <property type="entry name" value="TESTIS-EXPRESSED PROTEIN 47"/>
    <property type="match status" value="1"/>
</dbReference>
<dbReference type="OrthoDB" id="548795at2759"/>
<dbReference type="GeneID" id="106749427"/>
<protein>
    <submittedName>
        <fullName evidence="2">Uncharacterized protein LOC106749427</fullName>
    </submittedName>
</protein>
<dbReference type="Proteomes" id="UP000515204">
    <property type="component" value="Unplaced"/>
</dbReference>
<reference evidence="2" key="1">
    <citation type="submission" date="2025-08" db="UniProtKB">
        <authorList>
            <consortium name="RefSeq"/>
        </authorList>
    </citation>
    <scope>IDENTIFICATION</scope>
</reference>
<evidence type="ECO:0000313" key="1">
    <source>
        <dbReference type="Proteomes" id="UP000515204"/>
    </source>
</evidence>
<dbReference type="KEGG" id="dqu:106749427"/>
<organism evidence="1 2">
    <name type="scientific">Dinoponera quadriceps</name>
    <name type="common">South American ant</name>
    <dbReference type="NCBI Taxonomy" id="609295"/>
    <lineage>
        <taxon>Eukaryota</taxon>
        <taxon>Metazoa</taxon>
        <taxon>Ecdysozoa</taxon>
        <taxon>Arthropoda</taxon>
        <taxon>Hexapoda</taxon>
        <taxon>Insecta</taxon>
        <taxon>Pterygota</taxon>
        <taxon>Neoptera</taxon>
        <taxon>Endopterygota</taxon>
        <taxon>Hymenoptera</taxon>
        <taxon>Apocrita</taxon>
        <taxon>Aculeata</taxon>
        <taxon>Formicoidea</taxon>
        <taxon>Formicidae</taxon>
        <taxon>Ponerinae</taxon>
        <taxon>Ponerini</taxon>
        <taxon>Dinoponera</taxon>
    </lineage>
</organism>
<evidence type="ECO:0000313" key="2">
    <source>
        <dbReference type="RefSeq" id="XP_014484342.1"/>
    </source>
</evidence>
<sequence>MENIIQDLRMDYGDMSITGLFLVYPMCYVHVLEAWEDIIYKHYELMYSTKNDECEFGRAIPLSSYHHVHQKFFSEWCHVYTIPPTLLETLEGYDLEYIQKQVINCLTKVYILCEYIANTVRQKSINVQDVFLGLGGREVTQYLPESTIFEFLLHVESPVLETVEDRLQIYSDTSLSEFWDDNNVWPPPCSLVPRDVFDERGHRIILFEELQCHLDNEK</sequence>